<dbReference type="InterPro" id="IPR028883">
    <property type="entry name" value="tRNA_aden_deaminase"/>
</dbReference>
<evidence type="ECO:0000256" key="8">
    <source>
        <dbReference type="HAMAP-Rule" id="MF_00972"/>
    </source>
</evidence>
<keyword evidence="4 8" id="KW-0479">Metal-binding</keyword>
<keyword evidence="11" id="KW-1185">Reference proteome</keyword>
<dbReference type="PANTHER" id="PTHR11079">
    <property type="entry name" value="CYTOSINE DEAMINASE FAMILY MEMBER"/>
    <property type="match status" value="1"/>
</dbReference>
<evidence type="ECO:0000256" key="2">
    <source>
        <dbReference type="ARBA" id="ARBA00011738"/>
    </source>
</evidence>
<comment type="catalytic activity">
    <reaction evidence="7 8">
        <text>adenosine(34) in tRNA + H2O + H(+) = inosine(34) in tRNA + NH4(+)</text>
        <dbReference type="Rhea" id="RHEA:43168"/>
        <dbReference type="Rhea" id="RHEA-COMP:10373"/>
        <dbReference type="Rhea" id="RHEA-COMP:10374"/>
        <dbReference type="ChEBI" id="CHEBI:15377"/>
        <dbReference type="ChEBI" id="CHEBI:15378"/>
        <dbReference type="ChEBI" id="CHEBI:28938"/>
        <dbReference type="ChEBI" id="CHEBI:74411"/>
        <dbReference type="ChEBI" id="CHEBI:82852"/>
        <dbReference type="EC" id="3.5.4.33"/>
    </reaction>
</comment>
<dbReference type="Proteomes" id="UP000005286">
    <property type="component" value="Unassembled WGS sequence"/>
</dbReference>
<comment type="cofactor">
    <cofactor evidence="8">
        <name>Zn(2+)</name>
        <dbReference type="ChEBI" id="CHEBI:29105"/>
    </cofactor>
    <text evidence="8">Binds 1 zinc ion per subunit.</text>
</comment>
<dbReference type="InterPro" id="IPR016192">
    <property type="entry name" value="APOBEC/CMP_deaminase_Zn-bd"/>
</dbReference>
<evidence type="ECO:0000256" key="1">
    <source>
        <dbReference type="ARBA" id="ARBA00010669"/>
    </source>
</evidence>
<dbReference type="SUPFAM" id="SSF53927">
    <property type="entry name" value="Cytidine deaminase-like"/>
    <property type="match status" value="1"/>
</dbReference>
<dbReference type="InterPro" id="IPR002125">
    <property type="entry name" value="CMP_dCMP_dom"/>
</dbReference>
<protein>
    <recommendedName>
        <fullName evidence="8">tRNA-specific adenosine deaminase</fullName>
        <ecNumber evidence="8">3.5.4.33</ecNumber>
    </recommendedName>
</protein>
<evidence type="ECO:0000256" key="5">
    <source>
        <dbReference type="ARBA" id="ARBA00022801"/>
    </source>
</evidence>
<proteinExistence type="inferred from homology"/>
<keyword evidence="5 8" id="KW-0378">Hydrolase</keyword>
<dbReference type="GO" id="GO:0052717">
    <property type="term" value="F:tRNA-specific adenosine-34 deaminase activity"/>
    <property type="evidence" value="ECO:0007669"/>
    <property type="project" value="UniProtKB-UniRule"/>
</dbReference>
<dbReference type="Pfam" id="PF00383">
    <property type="entry name" value="dCMP_cyt_deam_1"/>
    <property type="match status" value="1"/>
</dbReference>
<sequence length="169" mass="19380">MVSKIDNKENNFSKMDMFFMQEAISEARLARFVEEVPVGAVIVYKGEIIGRGHNYTYKGKSALKHAEIMAIKEASEYMDDFRLEECTMYVTMEPCSMCAGAIINSRIDRLVIGIRDPKRGACGSNTNVTGDRSQLHYLDAEFGLSEEECLYEIQTFFRYLRQKKKNKSK</sequence>
<dbReference type="eggNOG" id="COG0590">
    <property type="taxonomic scope" value="Bacteria"/>
</dbReference>
<evidence type="ECO:0000313" key="11">
    <source>
        <dbReference type="Proteomes" id="UP000005286"/>
    </source>
</evidence>
<evidence type="ECO:0000313" key="10">
    <source>
        <dbReference type="EMBL" id="EGC82107.1"/>
    </source>
</evidence>
<evidence type="ECO:0000256" key="7">
    <source>
        <dbReference type="ARBA" id="ARBA00048045"/>
    </source>
</evidence>
<dbReference type="GO" id="GO:0002100">
    <property type="term" value="P:tRNA wobble adenosine to inosine editing"/>
    <property type="evidence" value="ECO:0007669"/>
    <property type="project" value="UniProtKB-UniRule"/>
</dbReference>
<evidence type="ECO:0000256" key="3">
    <source>
        <dbReference type="ARBA" id="ARBA00022694"/>
    </source>
</evidence>
<evidence type="ECO:0000256" key="4">
    <source>
        <dbReference type="ARBA" id="ARBA00022723"/>
    </source>
</evidence>
<name>F0GVL1_9FIRM</name>
<evidence type="ECO:0000259" key="9">
    <source>
        <dbReference type="PROSITE" id="PS51747"/>
    </source>
</evidence>
<dbReference type="EC" id="3.5.4.33" evidence="8"/>
<dbReference type="AlphaFoldDB" id="F0GVL1"/>
<feature type="binding site" evidence="8">
    <location>
        <position position="98"/>
    </location>
    <ligand>
        <name>Zn(2+)</name>
        <dbReference type="ChEBI" id="CHEBI:29105"/>
        <note>catalytic</note>
    </ligand>
</feature>
<feature type="binding site" evidence="8">
    <location>
        <position position="65"/>
    </location>
    <ligand>
        <name>Zn(2+)</name>
        <dbReference type="ChEBI" id="CHEBI:29105"/>
        <note>catalytic</note>
    </ligand>
</feature>
<dbReference type="PROSITE" id="PS51747">
    <property type="entry name" value="CYT_DCMP_DEAMINASES_2"/>
    <property type="match status" value="1"/>
</dbReference>
<comment type="similarity">
    <text evidence="1">Belongs to the cytidine and deoxycytidylate deaminase family. ADAT2 subfamily.</text>
</comment>
<comment type="caution">
    <text evidence="10">The sequence shown here is derived from an EMBL/GenBank/DDBJ whole genome shotgun (WGS) entry which is preliminary data.</text>
</comment>
<keyword evidence="6 8" id="KW-0862">Zinc</keyword>
<dbReference type="EMBL" id="AEXM01000017">
    <property type="protein sequence ID" value="EGC82107.1"/>
    <property type="molecule type" value="Genomic_DNA"/>
</dbReference>
<dbReference type="STRING" id="879305.HMPREF9290_1066"/>
<dbReference type="InterPro" id="IPR016193">
    <property type="entry name" value="Cytidine_deaminase-like"/>
</dbReference>
<feature type="domain" description="CMP/dCMP-type deaminase" evidence="9">
    <location>
        <begin position="14"/>
        <end position="125"/>
    </location>
</feature>
<dbReference type="Gene3D" id="3.40.140.10">
    <property type="entry name" value="Cytidine Deaminase, domain 2"/>
    <property type="match status" value="1"/>
</dbReference>
<dbReference type="GO" id="GO:0008270">
    <property type="term" value="F:zinc ion binding"/>
    <property type="evidence" value="ECO:0007669"/>
    <property type="project" value="UniProtKB-UniRule"/>
</dbReference>
<comment type="function">
    <text evidence="8">Catalyzes the deamination of adenosine to inosine at the wobble position 34 of tRNA(Arg2).</text>
</comment>
<gene>
    <name evidence="8" type="primary">tadA</name>
    <name evidence="10" type="ORF">HMPREF9290_1066</name>
</gene>
<dbReference type="PATRIC" id="fig|879305.3.peg.841"/>
<dbReference type="PANTHER" id="PTHR11079:SF202">
    <property type="entry name" value="TRNA-SPECIFIC ADENOSINE DEAMINASE"/>
    <property type="match status" value="1"/>
</dbReference>
<evidence type="ECO:0000256" key="6">
    <source>
        <dbReference type="ARBA" id="ARBA00022833"/>
    </source>
</evidence>
<accession>F0GVL1</accession>
<comment type="subunit">
    <text evidence="2 8">Homodimer.</text>
</comment>
<dbReference type="PROSITE" id="PS00903">
    <property type="entry name" value="CYT_DCMP_DEAMINASES_1"/>
    <property type="match status" value="1"/>
</dbReference>
<feature type="active site" description="Proton donor" evidence="8">
    <location>
        <position position="67"/>
    </location>
</feature>
<feature type="binding site" evidence="8">
    <location>
        <position position="95"/>
    </location>
    <ligand>
        <name>Zn(2+)</name>
        <dbReference type="ChEBI" id="CHEBI:29105"/>
        <note>catalytic</note>
    </ligand>
</feature>
<organism evidence="10 11">
    <name type="scientific">Anaerococcus prevotii ACS-065-V-Col13</name>
    <dbReference type="NCBI Taxonomy" id="879305"/>
    <lineage>
        <taxon>Bacteria</taxon>
        <taxon>Bacillati</taxon>
        <taxon>Bacillota</taxon>
        <taxon>Tissierellia</taxon>
        <taxon>Tissierellales</taxon>
        <taxon>Peptoniphilaceae</taxon>
        <taxon>Anaerococcus</taxon>
    </lineage>
</organism>
<dbReference type="HAMAP" id="MF_00972">
    <property type="entry name" value="tRNA_aden_deaminase"/>
    <property type="match status" value="1"/>
</dbReference>
<dbReference type="CDD" id="cd01285">
    <property type="entry name" value="nucleoside_deaminase"/>
    <property type="match status" value="1"/>
</dbReference>
<reference evidence="10 11" key="1">
    <citation type="submission" date="2011-01" db="EMBL/GenBank/DDBJ databases">
        <authorList>
            <person name="Durkin A.S."/>
            <person name="Madupu R."/>
            <person name="Torralba M."/>
            <person name="Gillis M."/>
            <person name="Methe B."/>
            <person name="Sutton G."/>
            <person name="Nelson K.E."/>
        </authorList>
    </citation>
    <scope>NUCLEOTIDE SEQUENCE [LARGE SCALE GENOMIC DNA]</scope>
    <source>
        <strain evidence="10 11">ACS-065-V-Col13</strain>
    </source>
</reference>
<keyword evidence="3 8" id="KW-0819">tRNA processing</keyword>